<dbReference type="SUPFAM" id="SSF53067">
    <property type="entry name" value="Actin-like ATPase domain"/>
    <property type="match status" value="1"/>
</dbReference>
<name>A0A1I1NBB2_9HYPH</name>
<dbReference type="PANTHER" id="PTHR11365">
    <property type="entry name" value="5-OXOPROLINASE RELATED"/>
    <property type="match status" value="1"/>
</dbReference>
<dbReference type="Pfam" id="PF01968">
    <property type="entry name" value="Hydantoinase_A"/>
    <property type="match status" value="1"/>
</dbReference>
<evidence type="ECO:0000313" key="5">
    <source>
        <dbReference type="Proteomes" id="UP000182258"/>
    </source>
</evidence>
<dbReference type="InterPro" id="IPR002821">
    <property type="entry name" value="Hydantoinase_A"/>
</dbReference>
<accession>A0A1I1NBB2</accession>
<dbReference type="STRING" id="728005.SAMN04488059_11555"/>
<gene>
    <name evidence="4" type="ORF">SAMN04488059_11555</name>
</gene>
<dbReference type="Pfam" id="PF05378">
    <property type="entry name" value="Hydant_A_N"/>
    <property type="match status" value="1"/>
</dbReference>
<proteinExistence type="predicted"/>
<evidence type="ECO:0000313" key="4">
    <source>
        <dbReference type="EMBL" id="SFC94532.1"/>
    </source>
</evidence>
<reference evidence="4 5" key="1">
    <citation type="submission" date="2016-10" db="EMBL/GenBank/DDBJ databases">
        <authorList>
            <person name="de Groot N.N."/>
        </authorList>
    </citation>
    <scope>NUCLEOTIDE SEQUENCE [LARGE SCALE GENOMIC DNA]</scope>
    <source>
        <strain evidence="4 5">CGMCC 1.10210</strain>
    </source>
</reference>
<dbReference type="PANTHER" id="PTHR11365:SF23">
    <property type="entry name" value="HYPOTHETICAL 5-OXOPROLINASE (EUROFUNG)-RELATED"/>
    <property type="match status" value="1"/>
</dbReference>
<evidence type="ECO:0000259" key="2">
    <source>
        <dbReference type="Pfam" id="PF05378"/>
    </source>
</evidence>
<feature type="domain" description="Acetophenone carboxylase-like C-terminal" evidence="3">
    <location>
        <begin position="566"/>
        <end position="732"/>
    </location>
</feature>
<organism evidence="4 5">
    <name type="scientific">Devosia psychrophila</name>
    <dbReference type="NCBI Taxonomy" id="728005"/>
    <lineage>
        <taxon>Bacteria</taxon>
        <taxon>Pseudomonadati</taxon>
        <taxon>Pseudomonadota</taxon>
        <taxon>Alphaproteobacteria</taxon>
        <taxon>Hyphomicrobiales</taxon>
        <taxon>Devosiaceae</taxon>
        <taxon>Devosia</taxon>
    </lineage>
</organism>
<dbReference type="Proteomes" id="UP000182258">
    <property type="component" value="Unassembled WGS sequence"/>
</dbReference>
<sequence>MECSRTTAREHAKNLESPAIFALAEVSKRNLCSSECACNIRKDEGAARTGNDYADKGRDMRLGVDVGGTFTDLLLHDEKGKRTFQAKTPSTPEDQSIGVVAGVKLICEKAGILPSDIELILHGTTVATNAVLEGKGSRVGLLVTEGFEYTLHLAKSWTPGPLFGWINMEKPDPLASLADTRGIPERINARGEVVRELDIAAATVMIDQLCSSGIEALTISLMHSYANAEHERALRDIVAQRFPEIPVSLSSEILPEFREYDRAITTVMNDYVRPIMKRYLSRIEQRLAENGVTARLHIVRSDGGLMSAAAASERPVHTVLSGPAGGVTSTMMLSRRSGFPKLLAFDMGGTSTDVAVIIDGEAAISRSTEVGMFPAKVPTLDVRSVGAGGGSIADVSELTGSLRVGPRSAGARPGPVSYGRGGTEPAVSDANVVLGYLPPVLLGGDMHLDVEGARVAVASIGEQLGLSPEDAAKGIIDIANEVMLGALRVITVQRGLDPREFGIVAFGGAGPLHANAVAELLGCYPVLVPPNPGVLCALGFLEADFRNEFVQTYIRTTNGLDPAEVWSRFSDLESKAQAWLTEQEVSDADASITYSLDLRYEQQGFEVAVPVSAEDVRNKGALAQTLADFHNIHERLYGVRFTVPIELVALRVVARGATEPVDEVVPEGVGTDVAAAVIETRPGYFDGAWQDTPHYDRNKLGVGTRVEGPAIIRQYDTTTVLLPAHYAEIDTHGNILIWPVSKGN</sequence>
<dbReference type="InterPro" id="IPR045079">
    <property type="entry name" value="Oxoprolinase-like"/>
</dbReference>
<evidence type="ECO:0000259" key="1">
    <source>
        <dbReference type="Pfam" id="PF01968"/>
    </source>
</evidence>
<feature type="domain" description="Hydantoinase A/oxoprolinase" evidence="1">
    <location>
        <begin position="262"/>
        <end position="548"/>
    </location>
</feature>
<dbReference type="InterPro" id="IPR043129">
    <property type="entry name" value="ATPase_NBD"/>
</dbReference>
<feature type="domain" description="Hydantoinase/oxoprolinase N-terminal" evidence="2">
    <location>
        <begin position="61"/>
        <end position="239"/>
    </location>
</feature>
<dbReference type="EMBL" id="FOMB01000015">
    <property type="protein sequence ID" value="SFC94532.1"/>
    <property type="molecule type" value="Genomic_DNA"/>
</dbReference>
<dbReference type="GO" id="GO:0005829">
    <property type="term" value="C:cytosol"/>
    <property type="evidence" value="ECO:0007669"/>
    <property type="project" value="TreeGrafter"/>
</dbReference>
<protein>
    <submittedName>
        <fullName evidence="4">N-methylhydantoinase A</fullName>
    </submittedName>
</protein>
<dbReference type="AlphaFoldDB" id="A0A1I1NBB2"/>
<dbReference type="GO" id="GO:0006749">
    <property type="term" value="P:glutathione metabolic process"/>
    <property type="evidence" value="ECO:0007669"/>
    <property type="project" value="TreeGrafter"/>
</dbReference>
<dbReference type="InterPro" id="IPR008040">
    <property type="entry name" value="Hydant_A_N"/>
</dbReference>
<dbReference type="InterPro" id="IPR049517">
    <property type="entry name" value="ACX-like_C"/>
</dbReference>
<dbReference type="Pfam" id="PF19278">
    <property type="entry name" value="Hydant_A_C"/>
    <property type="match status" value="1"/>
</dbReference>
<dbReference type="GO" id="GO:0017168">
    <property type="term" value="F:5-oxoprolinase (ATP-hydrolyzing) activity"/>
    <property type="evidence" value="ECO:0007669"/>
    <property type="project" value="TreeGrafter"/>
</dbReference>
<evidence type="ECO:0000259" key="3">
    <source>
        <dbReference type="Pfam" id="PF19278"/>
    </source>
</evidence>